<sequence>RPDLRHRRHRCRPQGDHHERDRLRHAGAVRARPRRGHHPASGGRHQVRRAMGYRIKLLGITKRAAQGI</sequence>
<dbReference type="EMBL" id="LRGB01016734">
    <property type="protein sequence ID" value="KZR98527.1"/>
    <property type="molecule type" value="Genomic_DNA"/>
</dbReference>
<feature type="region of interest" description="Disordered" evidence="1">
    <location>
        <begin position="1"/>
        <end position="45"/>
    </location>
</feature>
<feature type="non-terminal residue" evidence="2">
    <location>
        <position position="68"/>
    </location>
</feature>
<dbReference type="Proteomes" id="UP000076858">
    <property type="component" value="Unassembled WGS sequence"/>
</dbReference>
<comment type="caution">
    <text evidence="2">The sequence shown here is derived from an EMBL/GenBank/DDBJ whole genome shotgun (WGS) entry which is preliminary data.</text>
</comment>
<evidence type="ECO:0000313" key="3">
    <source>
        <dbReference type="Proteomes" id="UP000076858"/>
    </source>
</evidence>
<evidence type="ECO:0000256" key="1">
    <source>
        <dbReference type="SAM" id="MobiDB-lite"/>
    </source>
</evidence>
<proteinExistence type="predicted"/>
<organism evidence="2 3">
    <name type="scientific">Daphnia magna</name>
    <dbReference type="NCBI Taxonomy" id="35525"/>
    <lineage>
        <taxon>Eukaryota</taxon>
        <taxon>Metazoa</taxon>
        <taxon>Ecdysozoa</taxon>
        <taxon>Arthropoda</taxon>
        <taxon>Crustacea</taxon>
        <taxon>Branchiopoda</taxon>
        <taxon>Diplostraca</taxon>
        <taxon>Cladocera</taxon>
        <taxon>Anomopoda</taxon>
        <taxon>Daphniidae</taxon>
        <taxon>Daphnia</taxon>
    </lineage>
</organism>
<feature type="compositionally biased region" description="Basic and acidic residues" evidence="1">
    <location>
        <begin position="13"/>
        <end position="24"/>
    </location>
</feature>
<name>A0A164G4T5_9CRUS</name>
<feature type="compositionally biased region" description="Basic residues" evidence="1">
    <location>
        <begin position="25"/>
        <end position="38"/>
    </location>
</feature>
<gene>
    <name evidence="2" type="ORF">APZ42_006007</name>
</gene>
<reference evidence="2 3" key="1">
    <citation type="submission" date="2016-03" db="EMBL/GenBank/DDBJ databases">
        <title>EvidentialGene: Evidence-directed Construction of Genes on Genomes.</title>
        <authorList>
            <person name="Gilbert D.G."/>
            <person name="Choi J.-H."/>
            <person name="Mockaitis K."/>
            <person name="Colbourne J."/>
            <person name="Pfrender M."/>
        </authorList>
    </citation>
    <scope>NUCLEOTIDE SEQUENCE [LARGE SCALE GENOMIC DNA]</scope>
    <source>
        <strain evidence="2 3">Xinb3</strain>
        <tissue evidence="2">Complete organism</tissue>
    </source>
</reference>
<keyword evidence="3" id="KW-1185">Reference proteome</keyword>
<accession>A0A164G4T5</accession>
<dbReference type="AlphaFoldDB" id="A0A164G4T5"/>
<feature type="compositionally biased region" description="Basic residues" evidence="1">
    <location>
        <begin position="1"/>
        <end position="12"/>
    </location>
</feature>
<protein>
    <submittedName>
        <fullName evidence="2">Uncharacterized protein</fullName>
    </submittedName>
</protein>
<feature type="non-terminal residue" evidence="2">
    <location>
        <position position="1"/>
    </location>
</feature>
<evidence type="ECO:0000313" key="2">
    <source>
        <dbReference type="EMBL" id="KZR98527.1"/>
    </source>
</evidence>